<proteinExistence type="predicted"/>
<sequence length="112" mass="12648">MKIKSYQLGELEELVLMIVAILNEEAYGVKVMDEIQNQIGRKVNISAVHTVLDRLEKKDFVSSYMGGASAERGGRRKRLFKVTAEGSKAITYVHQTRNELYNQIPKTILGYG</sequence>
<accession>A0A239LXC0</accession>
<name>A0A239LXC0_EKHLU</name>
<dbReference type="InterPro" id="IPR036390">
    <property type="entry name" value="WH_DNA-bd_sf"/>
</dbReference>
<evidence type="ECO:0000313" key="2">
    <source>
        <dbReference type="EMBL" id="SNT35005.1"/>
    </source>
</evidence>
<dbReference type="InterPro" id="IPR005149">
    <property type="entry name" value="Tscrpt_reg_PadR_N"/>
</dbReference>
<protein>
    <submittedName>
        <fullName evidence="2">Transcriptional regulator PadR-like family protein</fullName>
    </submittedName>
</protein>
<organism evidence="2 3">
    <name type="scientific">Ekhidna lutea</name>
    <dbReference type="NCBI Taxonomy" id="447679"/>
    <lineage>
        <taxon>Bacteria</taxon>
        <taxon>Pseudomonadati</taxon>
        <taxon>Bacteroidota</taxon>
        <taxon>Cytophagia</taxon>
        <taxon>Cytophagales</taxon>
        <taxon>Reichenbachiellaceae</taxon>
        <taxon>Ekhidna</taxon>
    </lineage>
</organism>
<feature type="domain" description="Transcription regulator PadR N-terminal" evidence="1">
    <location>
        <begin position="20"/>
        <end position="90"/>
    </location>
</feature>
<dbReference type="EMBL" id="FZPD01000006">
    <property type="protein sequence ID" value="SNT35005.1"/>
    <property type="molecule type" value="Genomic_DNA"/>
</dbReference>
<keyword evidence="3" id="KW-1185">Reference proteome</keyword>
<dbReference type="InterPro" id="IPR036388">
    <property type="entry name" value="WH-like_DNA-bd_sf"/>
</dbReference>
<dbReference type="SUPFAM" id="SSF46785">
    <property type="entry name" value="Winged helix' DNA-binding domain"/>
    <property type="match status" value="1"/>
</dbReference>
<evidence type="ECO:0000313" key="3">
    <source>
        <dbReference type="Proteomes" id="UP000198393"/>
    </source>
</evidence>
<dbReference type="Pfam" id="PF03551">
    <property type="entry name" value="PadR"/>
    <property type="match status" value="1"/>
</dbReference>
<evidence type="ECO:0000259" key="1">
    <source>
        <dbReference type="Pfam" id="PF03551"/>
    </source>
</evidence>
<gene>
    <name evidence="2" type="ORF">SAMN05421640_3459</name>
</gene>
<reference evidence="2 3" key="1">
    <citation type="submission" date="2017-06" db="EMBL/GenBank/DDBJ databases">
        <authorList>
            <person name="Kim H.J."/>
            <person name="Triplett B.A."/>
        </authorList>
    </citation>
    <scope>NUCLEOTIDE SEQUENCE [LARGE SCALE GENOMIC DNA]</scope>
    <source>
        <strain evidence="2 3">DSM 19307</strain>
    </source>
</reference>
<dbReference type="Proteomes" id="UP000198393">
    <property type="component" value="Unassembled WGS sequence"/>
</dbReference>
<dbReference type="AlphaFoldDB" id="A0A239LXC0"/>
<dbReference type="Gene3D" id="1.10.10.10">
    <property type="entry name" value="Winged helix-like DNA-binding domain superfamily/Winged helix DNA-binding domain"/>
    <property type="match status" value="1"/>
</dbReference>